<sequence>MRSALGVLRNGGQEIASVAERLVLASEPDWTSIQALADSLVQKGRESAYALALDAFASYLVDEARNALAARPRHAAAIATLWQSETTRWREATAYNLDRKQVILSFFQNLHDVRQRSVNT</sequence>
<dbReference type="EMBL" id="FNIT01000003">
    <property type="protein sequence ID" value="SDO12150.1"/>
    <property type="molecule type" value="Genomic_DNA"/>
</dbReference>
<protein>
    <submittedName>
        <fullName evidence="1">Uncharacterized protein</fullName>
    </submittedName>
</protein>
<organism evidence="1 2">
    <name type="scientific">Aureimonas jatrophae</name>
    <dbReference type="NCBI Taxonomy" id="1166073"/>
    <lineage>
        <taxon>Bacteria</taxon>
        <taxon>Pseudomonadati</taxon>
        <taxon>Pseudomonadota</taxon>
        <taxon>Alphaproteobacteria</taxon>
        <taxon>Hyphomicrobiales</taxon>
        <taxon>Aurantimonadaceae</taxon>
        <taxon>Aureimonas</taxon>
    </lineage>
</organism>
<dbReference type="Proteomes" id="UP000198793">
    <property type="component" value="Unassembled WGS sequence"/>
</dbReference>
<evidence type="ECO:0000313" key="1">
    <source>
        <dbReference type="EMBL" id="SDO12150.1"/>
    </source>
</evidence>
<name>A0A1H0GZ57_9HYPH</name>
<evidence type="ECO:0000313" key="2">
    <source>
        <dbReference type="Proteomes" id="UP000198793"/>
    </source>
</evidence>
<gene>
    <name evidence="1" type="ORF">SAMN05192530_103430</name>
</gene>
<keyword evidence="2" id="KW-1185">Reference proteome</keyword>
<reference evidence="1 2" key="1">
    <citation type="submission" date="2016-10" db="EMBL/GenBank/DDBJ databases">
        <authorList>
            <person name="de Groot N.N."/>
        </authorList>
    </citation>
    <scope>NUCLEOTIDE SEQUENCE [LARGE SCALE GENOMIC DNA]</scope>
    <source>
        <strain evidence="2">L7-484,KACC 16230,DSM 25025</strain>
    </source>
</reference>
<proteinExistence type="predicted"/>
<dbReference type="STRING" id="1166073.SAMN05192530_103430"/>
<dbReference type="AlphaFoldDB" id="A0A1H0GZ57"/>
<accession>A0A1H0GZ57</accession>